<feature type="region of interest" description="Disordered" evidence="1">
    <location>
        <begin position="1"/>
        <end position="25"/>
    </location>
</feature>
<evidence type="ECO:0000256" key="1">
    <source>
        <dbReference type="SAM" id="MobiDB-lite"/>
    </source>
</evidence>
<gene>
    <name evidence="2" type="ORF">AVEN_269163_1</name>
</gene>
<reference evidence="2 3" key="1">
    <citation type="journal article" date="2019" name="Sci. Rep.">
        <title>Orb-weaving spider Araneus ventricosus genome elucidates the spidroin gene catalogue.</title>
        <authorList>
            <person name="Kono N."/>
            <person name="Nakamura H."/>
            <person name="Ohtoshi R."/>
            <person name="Moran D.A.P."/>
            <person name="Shinohara A."/>
            <person name="Yoshida Y."/>
            <person name="Fujiwara M."/>
            <person name="Mori M."/>
            <person name="Tomita M."/>
            <person name="Arakawa K."/>
        </authorList>
    </citation>
    <scope>NUCLEOTIDE SEQUENCE [LARGE SCALE GENOMIC DNA]</scope>
</reference>
<feature type="non-terminal residue" evidence="2">
    <location>
        <position position="39"/>
    </location>
</feature>
<dbReference type="AlphaFoldDB" id="A0A4Y2WWW6"/>
<name>A0A4Y2WWW6_ARAVE</name>
<organism evidence="2 3">
    <name type="scientific">Araneus ventricosus</name>
    <name type="common">Orbweaver spider</name>
    <name type="synonym">Epeira ventricosa</name>
    <dbReference type="NCBI Taxonomy" id="182803"/>
    <lineage>
        <taxon>Eukaryota</taxon>
        <taxon>Metazoa</taxon>
        <taxon>Ecdysozoa</taxon>
        <taxon>Arthropoda</taxon>
        <taxon>Chelicerata</taxon>
        <taxon>Arachnida</taxon>
        <taxon>Araneae</taxon>
        <taxon>Araneomorphae</taxon>
        <taxon>Entelegynae</taxon>
        <taxon>Araneoidea</taxon>
        <taxon>Araneidae</taxon>
        <taxon>Araneus</taxon>
    </lineage>
</organism>
<evidence type="ECO:0000313" key="2">
    <source>
        <dbReference type="EMBL" id="GBO41925.1"/>
    </source>
</evidence>
<accession>A0A4Y2WWW6</accession>
<dbReference type="EMBL" id="BGPR01067819">
    <property type="protein sequence ID" value="GBO41925.1"/>
    <property type="molecule type" value="Genomic_DNA"/>
</dbReference>
<comment type="caution">
    <text evidence="2">The sequence shown here is derived from an EMBL/GenBank/DDBJ whole genome shotgun (WGS) entry which is preliminary data.</text>
</comment>
<sequence length="39" mass="4288">MREVGVTTTLSPSTAGRHNNSSPSTRWLVVANNYRSALR</sequence>
<proteinExistence type="predicted"/>
<dbReference type="Proteomes" id="UP000499080">
    <property type="component" value="Unassembled WGS sequence"/>
</dbReference>
<evidence type="ECO:0000313" key="3">
    <source>
        <dbReference type="Proteomes" id="UP000499080"/>
    </source>
</evidence>
<protein>
    <submittedName>
        <fullName evidence="2">Uncharacterized protein</fullName>
    </submittedName>
</protein>
<keyword evidence="3" id="KW-1185">Reference proteome</keyword>